<evidence type="ECO:0000313" key="1">
    <source>
        <dbReference type="EMBL" id="MBA2225619.1"/>
    </source>
</evidence>
<keyword evidence="2" id="KW-1185">Reference proteome</keyword>
<accession>A0A7V8VCR3</accession>
<comment type="caution">
    <text evidence="1">The sequence shown here is derived from an EMBL/GenBank/DDBJ whole genome shotgun (WGS) entry which is preliminary data.</text>
</comment>
<name>A0A7V8VCR3_9BACT</name>
<proteinExistence type="predicted"/>
<dbReference type="Pfam" id="PF15588">
    <property type="entry name" value="Imm10"/>
    <property type="match status" value="1"/>
</dbReference>
<protein>
    <submittedName>
        <fullName evidence="1">Uncharacterized protein</fullName>
    </submittedName>
</protein>
<dbReference type="AlphaFoldDB" id="A0A7V8VCR3"/>
<gene>
    <name evidence="1" type="ORF">H0921_05520</name>
</gene>
<dbReference type="EMBL" id="JACEFB010000002">
    <property type="protein sequence ID" value="MBA2225619.1"/>
    <property type="molecule type" value="Genomic_DNA"/>
</dbReference>
<evidence type="ECO:0000313" key="2">
    <source>
        <dbReference type="Proteomes" id="UP000542342"/>
    </source>
</evidence>
<sequence>MRFAATCVTYQTQDDVAMLGFADDEFKTSRYVLLQKDLEPSQRDLELGHDTLYIEIDDQRHSRYGGVVKAQLQESRLVLKLDPQAAADMSVDDTIEISFRVPMERLKEISNQLRLLLGNDIVQVDASI</sequence>
<dbReference type="Proteomes" id="UP000542342">
    <property type="component" value="Unassembled WGS sequence"/>
</dbReference>
<organism evidence="1 2">
    <name type="scientific">Thermogemmata fonticola</name>
    <dbReference type="NCBI Taxonomy" id="2755323"/>
    <lineage>
        <taxon>Bacteria</taxon>
        <taxon>Pseudomonadati</taxon>
        <taxon>Planctomycetota</taxon>
        <taxon>Planctomycetia</taxon>
        <taxon>Gemmatales</taxon>
        <taxon>Gemmataceae</taxon>
        <taxon>Thermogemmata</taxon>
    </lineage>
</organism>
<dbReference type="RefSeq" id="WP_194537028.1">
    <property type="nucleotide sequence ID" value="NZ_JACEFB010000002.1"/>
</dbReference>
<dbReference type="InterPro" id="IPR028962">
    <property type="entry name" value="Imm10"/>
</dbReference>
<reference evidence="1 2" key="1">
    <citation type="submission" date="2020-07" db="EMBL/GenBank/DDBJ databases">
        <title>Thermogemmata thermophila gen. nov., sp. nov., a novel moderate thermophilic planctomycete from a Kamchatka hot spring.</title>
        <authorList>
            <person name="Elcheninov A.G."/>
            <person name="Podosokorskaya O.A."/>
            <person name="Kovaleva O.L."/>
            <person name="Novikov A."/>
            <person name="Bonch-Osmolovskaya E.A."/>
            <person name="Toshchakov S.V."/>
            <person name="Kublanov I.V."/>
        </authorList>
    </citation>
    <scope>NUCLEOTIDE SEQUENCE [LARGE SCALE GENOMIC DNA]</scope>
    <source>
        <strain evidence="1 2">2918</strain>
    </source>
</reference>